<name>A0A4R6MWC4_9BURK</name>
<dbReference type="InterPro" id="IPR000700">
    <property type="entry name" value="PAS-assoc_C"/>
</dbReference>
<dbReference type="PANTHER" id="PTHR44757">
    <property type="entry name" value="DIGUANYLATE CYCLASE DGCP"/>
    <property type="match status" value="1"/>
</dbReference>
<reference evidence="3 4" key="1">
    <citation type="submission" date="2019-03" db="EMBL/GenBank/DDBJ databases">
        <title>Genomic Encyclopedia of Type Strains, Phase IV (KMG-IV): sequencing the most valuable type-strain genomes for metagenomic binning, comparative biology and taxonomic classification.</title>
        <authorList>
            <person name="Goeker M."/>
        </authorList>
    </citation>
    <scope>NUCLEOTIDE SEQUENCE [LARGE SCALE GENOMIC DNA]</scope>
    <source>
        <strain evidence="3 4">DSM 25082</strain>
    </source>
</reference>
<dbReference type="AlphaFoldDB" id="A0A4R6MWC4"/>
<dbReference type="SMART" id="SM00091">
    <property type="entry name" value="PAS"/>
    <property type="match status" value="7"/>
</dbReference>
<comment type="caution">
    <text evidence="3">The sequence shown here is derived from an EMBL/GenBank/DDBJ whole genome shotgun (WGS) entry which is preliminary data.</text>
</comment>
<dbReference type="CDD" id="cd00130">
    <property type="entry name" value="PAS"/>
    <property type="match status" value="3"/>
</dbReference>
<evidence type="ECO:0000259" key="1">
    <source>
        <dbReference type="PROSITE" id="PS50112"/>
    </source>
</evidence>
<dbReference type="InterPro" id="IPR035965">
    <property type="entry name" value="PAS-like_dom_sf"/>
</dbReference>
<dbReference type="NCBIfam" id="TIGR00229">
    <property type="entry name" value="sensory_box"/>
    <property type="match status" value="1"/>
</dbReference>
<dbReference type="InterPro" id="IPR052155">
    <property type="entry name" value="Biofilm_reg_signaling"/>
</dbReference>
<dbReference type="PROSITE" id="PS50112">
    <property type="entry name" value="PAS"/>
    <property type="match status" value="1"/>
</dbReference>
<dbReference type="InterPro" id="IPR013656">
    <property type="entry name" value="PAS_4"/>
</dbReference>
<dbReference type="Pfam" id="PF08448">
    <property type="entry name" value="PAS_4"/>
    <property type="match status" value="2"/>
</dbReference>
<evidence type="ECO:0000259" key="2">
    <source>
        <dbReference type="PROSITE" id="PS50113"/>
    </source>
</evidence>
<dbReference type="InterPro" id="IPR036890">
    <property type="entry name" value="HATPase_C_sf"/>
</dbReference>
<feature type="domain" description="PAC" evidence="2">
    <location>
        <begin position="822"/>
        <end position="873"/>
    </location>
</feature>
<keyword evidence="4" id="KW-1185">Reference proteome</keyword>
<dbReference type="Pfam" id="PF13426">
    <property type="entry name" value="PAS_9"/>
    <property type="match status" value="1"/>
</dbReference>
<dbReference type="Gene3D" id="3.30.565.10">
    <property type="entry name" value="Histidine kinase-like ATPase, C-terminal domain"/>
    <property type="match status" value="1"/>
</dbReference>
<dbReference type="RefSeq" id="WP_133605376.1">
    <property type="nucleotide sequence ID" value="NZ_JAUFPJ010000014.1"/>
</dbReference>
<proteinExistence type="predicted"/>
<organism evidence="3 4">
    <name type="scientific">Roseateles asaccharophilus</name>
    <dbReference type="NCBI Taxonomy" id="582607"/>
    <lineage>
        <taxon>Bacteria</taxon>
        <taxon>Pseudomonadati</taxon>
        <taxon>Pseudomonadota</taxon>
        <taxon>Betaproteobacteria</taxon>
        <taxon>Burkholderiales</taxon>
        <taxon>Sphaerotilaceae</taxon>
        <taxon>Roseateles</taxon>
    </lineage>
</organism>
<dbReference type="EMBL" id="SNXE01000012">
    <property type="protein sequence ID" value="TDP05035.1"/>
    <property type="molecule type" value="Genomic_DNA"/>
</dbReference>
<gene>
    <name evidence="3" type="ORF">DFR39_11267</name>
</gene>
<dbReference type="PROSITE" id="PS50113">
    <property type="entry name" value="PAC"/>
    <property type="match status" value="1"/>
</dbReference>
<dbReference type="OrthoDB" id="9770795at2"/>
<evidence type="ECO:0000313" key="3">
    <source>
        <dbReference type="EMBL" id="TDP05035.1"/>
    </source>
</evidence>
<dbReference type="SUPFAM" id="SSF55785">
    <property type="entry name" value="PYP-like sensor domain (PAS domain)"/>
    <property type="match status" value="6"/>
</dbReference>
<dbReference type="Gene3D" id="3.30.450.20">
    <property type="entry name" value="PAS domain"/>
    <property type="match status" value="5"/>
</dbReference>
<dbReference type="PANTHER" id="PTHR44757:SF2">
    <property type="entry name" value="BIOFILM ARCHITECTURE MAINTENANCE PROTEIN MBAA"/>
    <property type="match status" value="1"/>
</dbReference>
<evidence type="ECO:0000313" key="4">
    <source>
        <dbReference type="Proteomes" id="UP000295357"/>
    </source>
</evidence>
<feature type="domain" description="PAS" evidence="1">
    <location>
        <begin position="874"/>
        <end position="945"/>
    </location>
</feature>
<protein>
    <submittedName>
        <fullName evidence="3">PAS domain S-box-containing protein</fullName>
    </submittedName>
</protein>
<dbReference type="Pfam" id="PF07568">
    <property type="entry name" value="HisKA_2"/>
    <property type="match status" value="1"/>
</dbReference>
<dbReference type="InterPro" id="IPR011495">
    <property type="entry name" value="Sig_transdc_His_kin_sub2_dim/P"/>
</dbReference>
<dbReference type="Pfam" id="PF13188">
    <property type="entry name" value="PAS_8"/>
    <property type="match status" value="2"/>
</dbReference>
<sequence length="1216" mass="132117">MPKSPAQLPLLSSDLSALHGLLALLGDPVWTLDEGLKLLEANPAAQALMQAQAGQALPLASLRDWLRLACTALDEDRRPPAAPPLPGHARLRLNLVRVERADGGSDGARWLLHAAWATPRGESAASSLGGSEWLQLFAQADQPVCLLDTQLRLQGVNPAFAELCGREAASLHDLPLAELVIPGERATLRGSRSSRAVAKSLARPAQLPEVLHLLDAEGREHPLRLSLQALNPDLQLALLQDLTPEHNARQQAERAQAELEQWLALSPLPTVQFDDSGLILRANPAFAALSLTPPASLHEAPAALQTLLAWDAGTSRPASALLALSAGAPPLQTQAQLVDPAGRQRWLQGRVQAFGTLRRFMAVLEDRSLENERDLAHQQLDALMDTAGVGLATFQQDAGWLRPRASGGGGQSKGALAGLQGVGRDMVEADSLPEFERLQRALKNGDRAEVRYAVRHPELGRRWLLTRVEPGQLSSGQRTTSVVTLDVTAQAQAERRNQQLLAELSTIMDSSGVGMAYLRDQQLLRCNEGFERMLGLKARPTPGTPVAVLFAALPELARQVPEALTQLSSESRYEAEFVEIGSEADKPRWLSLSLRKVQGPSDEAVLVISDISRLKAQQTQLEALLQDRELMFNLSDVGMAILRQGEVARANEALAGMSGYRIGELNGLAQRELFESAFEYERLQPQIRQALASRGQWNGELRLRRRDGSGLWTQVNQRVMRPGAPDEGVIATYVNVDDRWRAQQSLMLQTERERAVLDSVLVGIVIVGRGGIEWMNRSARRMFGGDLSAFAGKPISVVATTDPEHPFHQTHYLDELTEGQAETFECRLKGLDGREFWVVGNAVVTGLQESGRQLTYALLDIERRRQAEAQTQQAQASLQRIIEAAPLAITLHDAKTLEVEQINQAAADLAGRPEAALLGASPEQLFGPEHGPIIRADMEAALRGTEVTQREYRLSLNGQTRVWDARLLHLAPGLDPNNPSAPSEPEQLLLVASDVTEQRAAEEARLAAAIAQRELLVREVHHRIKNNLQGVAGLLQQIAARRPEVAGVISEAVGQVQAIAQVYGLQVGASGPLRVRKVVEAITGSVQRLHAKPIALEIEGEQSELLHQWALPEAESIPIALTLNELLGNAFKHGGGQAPRCILICGDKHVALRIVNPGQLPEGFQLSRVPGGVSGLGLVRALLPRRSAILSLEQRGGEVECLLELHPPSVNRLAPL</sequence>
<dbReference type="InterPro" id="IPR000014">
    <property type="entry name" value="PAS"/>
</dbReference>
<accession>A0A4R6MWC4</accession>
<dbReference type="Proteomes" id="UP000295357">
    <property type="component" value="Unassembled WGS sequence"/>
</dbReference>